<accession>A0A7U5PH50</accession>
<gene>
    <name evidence="1" type="ORF">LC20_08440</name>
</gene>
<dbReference type="AlphaFoldDB" id="A0A7U5PH50"/>
<sequence length="77" mass="8876">MDFSCFFFKKNPILKNTLLEYGLANIDIIDATIDEMSKKMESDDQKRGELTYTLITISNSLRISEKLGSDYMLKDTI</sequence>
<name>A0A7U5PH50_YEREN</name>
<dbReference type="Proteomes" id="UP000230961">
    <property type="component" value="Chromosome"/>
</dbReference>
<dbReference type="KEGG" id="yel:LC20_08440"/>
<evidence type="ECO:0000313" key="1">
    <source>
        <dbReference type="EMBL" id="ATX62943.1"/>
    </source>
</evidence>
<evidence type="ECO:0000313" key="2">
    <source>
        <dbReference type="Proteomes" id="UP000230961"/>
    </source>
</evidence>
<organism evidence="1 2">
    <name type="scientific">Yersinia enterocolitica LC20</name>
    <dbReference type="NCBI Taxonomy" id="1443113"/>
    <lineage>
        <taxon>Bacteria</taxon>
        <taxon>Pseudomonadati</taxon>
        <taxon>Pseudomonadota</taxon>
        <taxon>Gammaproteobacteria</taxon>
        <taxon>Enterobacterales</taxon>
        <taxon>Yersiniaceae</taxon>
        <taxon>Yersinia</taxon>
    </lineage>
</organism>
<reference evidence="1 2" key="1">
    <citation type="submission" date="2017-11" db="EMBL/GenBank/DDBJ databases">
        <title>The complete genome sequence and comparative genome analysis of Yersinia enterocolitica strain LC20.</title>
        <authorList>
            <person name="Shi G."/>
            <person name="Su M."/>
            <person name="Liang J."/>
            <person name="Gu W."/>
            <person name="Xiao Y."/>
            <person name="Zhang Z."/>
            <person name="Qiu H."/>
            <person name="Duan R."/>
            <person name="Zhang Z."/>
            <person name="Li Y."/>
            <person name="Zhang X."/>
            <person name="Ling Y."/>
            <person name="Song L."/>
            <person name="Chen M."/>
            <person name="Zhao Y."/>
            <person name="Wu J."/>
            <person name="Jing H."/>
            <person name="Xiao J."/>
            <person name="Wang X."/>
        </authorList>
    </citation>
    <scope>NUCLEOTIDE SEQUENCE [LARGE SCALE GENOMIC DNA]</scope>
    <source>
        <strain evidence="1 2">LC20</strain>
    </source>
</reference>
<proteinExistence type="predicted"/>
<protein>
    <submittedName>
        <fullName evidence="1">Uncharacterized protein</fullName>
    </submittedName>
</protein>
<dbReference type="EMBL" id="CP007448">
    <property type="protein sequence ID" value="ATX62943.1"/>
    <property type="molecule type" value="Genomic_DNA"/>
</dbReference>